<feature type="region of interest" description="Disordered" evidence="1">
    <location>
        <begin position="1"/>
        <end position="32"/>
    </location>
</feature>
<evidence type="ECO:0000313" key="3">
    <source>
        <dbReference type="Proteomes" id="UP000886998"/>
    </source>
</evidence>
<name>A0A8X7C068_9ARAC</name>
<dbReference type="Proteomes" id="UP000886998">
    <property type="component" value="Unassembled WGS sequence"/>
</dbReference>
<comment type="caution">
    <text evidence="2">The sequence shown here is derived from an EMBL/GenBank/DDBJ whole genome shotgun (WGS) entry which is preliminary data.</text>
</comment>
<evidence type="ECO:0000256" key="1">
    <source>
        <dbReference type="SAM" id="MobiDB-lite"/>
    </source>
</evidence>
<accession>A0A8X7C068</accession>
<proteinExistence type="predicted"/>
<keyword evidence="3" id="KW-1185">Reference proteome</keyword>
<sequence length="83" mass="9311">MKEDCIENAPSQKKKKLASRKENSAPSLKSSKKSVTIICCGSVSSDHKMKLFTIGKSIKPRLFKGTEQKKLLLVDFNPKKPFE</sequence>
<protein>
    <submittedName>
        <fullName evidence="2">Uncharacterized protein</fullName>
    </submittedName>
</protein>
<reference evidence="2" key="1">
    <citation type="submission" date="2020-08" db="EMBL/GenBank/DDBJ databases">
        <title>Multicomponent nature underlies the extraordinary mechanical properties of spider dragline silk.</title>
        <authorList>
            <person name="Kono N."/>
            <person name="Nakamura H."/>
            <person name="Mori M."/>
            <person name="Yoshida Y."/>
            <person name="Ohtoshi R."/>
            <person name="Malay A.D."/>
            <person name="Moran D.A.P."/>
            <person name="Tomita M."/>
            <person name="Numata K."/>
            <person name="Arakawa K."/>
        </authorList>
    </citation>
    <scope>NUCLEOTIDE SEQUENCE</scope>
</reference>
<dbReference type="EMBL" id="BMAV01006818">
    <property type="protein sequence ID" value="GFY49082.1"/>
    <property type="molecule type" value="Genomic_DNA"/>
</dbReference>
<organism evidence="2 3">
    <name type="scientific">Trichonephila inaurata madagascariensis</name>
    <dbReference type="NCBI Taxonomy" id="2747483"/>
    <lineage>
        <taxon>Eukaryota</taxon>
        <taxon>Metazoa</taxon>
        <taxon>Ecdysozoa</taxon>
        <taxon>Arthropoda</taxon>
        <taxon>Chelicerata</taxon>
        <taxon>Arachnida</taxon>
        <taxon>Araneae</taxon>
        <taxon>Araneomorphae</taxon>
        <taxon>Entelegynae</taxon>
        <taxon>Araneoidea</taxon>
        <taxon>Nephilidae</taxon>
        <taxon>Trichonephila</taxon>
        <taxon>Trichonephila inaurata</taxon>
    </lineage>
</organism>
<gene>
    <name evidence="2" type="ORF">TNIN_166761</name>
</gene>
<evidence type="ECO:0000313" key="2">
    <source>
        <dbReference type="EMBL" id="GFY49082.1"/>
    </source>
</evidence>
<dbReference type="AlphaFoldDB" id="A0A8X7C068"/>